<dbReference type="Proteomes" id="UP001234178">
    <property type="component" value="Unassembled WGS sequence"/>
</dbReference>
<proteinExistence type="predicted"/>
<feature type="compositionally biased region" description="Pro residues" evidence="1">
    <location>
        <begin position="336"/>
        <end position="345"/>
    </location>
</feature>
<sequence>MADAQSPASGKGTDLALLAMAVAPGAAPVPNSLLLLVPQQLTVPAGAEKSAHAARTACTRVRLPRGEVGHPGELLANTEQHCTWRIGRSGSSSTELANVVPAPTEHAPIGNERACMGSACRNRRRPTDRRYKEGTRAKCRRDAPQLAVFVCAPAVDLAAPRRSARVGRARRQYGEVARSREPTVASINGSVARVGERAAVGSQRRSDAATFLVLGACRLSDGRPDTAICVLRRFFNEIVVRGENAGDRSVLQLPADGGRQAEARALRVGPQSLSIQSGTMLRPRASTIPGRDFPAGAPVTRPLLRTPAKASMVHASSGTTWRAFLKAAGTSKQVPFPSPSLPPKTSPGAAVGSDSVEIDPADAGCGASPTPFPNCLSARSRTVAIFVQVPAWQVSSSAQAEVTSGVPSGVASGRVWP</sequence>
<feature type="region of interest" description="Disordered" evidence="1">
    <location>
        <begin position="334"/>
        <end position="363"/>
    </location>
</feature>
<evidence type="ECO:0000313" key="2">
    <source>
        <dbReference type="EMBL" id="KAK4045032.1"/>
    </source>
</evidence>
<keyword evidence="3" id="KW-1185">Reference proteome</keyword>
<comment type="caution">
    <text evidence="2">The sequence shown here is derived from an EMBL/GenBank/DDBJ whole genome shotgun (WGS) entry which is preliminary data.</text>
</comment>
<accession>A0ABR0B8Y9</accession>
<name>A0ABR0B8Y9_9CRUS</name>
<dbReference type="EMBL" id="JAOYFB010000041">
    <property type="protein sequence ID" value="KAK4045032.1"/>
    <property type="molecule type" value="Genomic_DNA"/>
</dbReference>
<gene>
    <name evidence="2" type="ORF">OUZ56_032440</name>
</gene>
<organism evidence="2 3">
    <name type="scientific">Daphnia magna</name>
    <dbReference type="NCBI Taxonomy" id="35525"/>
    <lineage>
        <taxon>Eukaryota</taxon>
        <taxon>Metazoa</taxon>
        <taxon>Ecdysozoa</taxon>
        <taxon>Arthropoda</taxon>
        <taxon>Crustacea</taxon>
        <taxon>Branchiopoda</taxon>
        <taxon>Diplostraca</taxon>
        <taxon>Cladocera</taxon>
        <taxon>Anomopoda</taxon>
        <taxon>Daphniidae</taxon>
        <taxon>Daphnia</taxon>
    </lineage>
</organism>
<protein>
    <submittedName>
        <fullName evidence="2">Uncharacterized protein</fullName>
    </submittedName>
</protein>
<evidence type="ECO:0000313" key="3">
    <source>
        <dbReference type="Proteomes" id="UP001234178"/>
    </source>
</evidence>
<reference evidence="2 3" key="1">
    <citation type="journal article" date="2023" name="Nucleic Acids Res.">
        <title>The hologenome of Daphnia magna reveals possible DNA methylation and microbiome-mediated evolution of the host genome.</title>
        <authorList>
            <person name="Chaturvedi A."/>
            <person name="Li X."/>
            <person name="Dhandapani V."/>
            <person name="Marshall H."/>
            <person name="Kissane S."/>
            <person name="Cuenca-Cambronero M."/>
            <person name="Asole G."/>
            <person name="Calvet F."/>
            <person name="Ruiz-Romero M."/>
            <person name="Marangio P."/>
            <person name="Guigo R."/>
            <person name="Rago D."/>
            <person name="Mirbahai L."/>
            <person name="Eastwood N."/>
            <person name="Colbourne J.K."/>
            <person name="Zhou J."/>
            <person name="Mallon E."/>
            <person name="Orsini L."/>
        </authorList>
    </citation>
    <scope>NUCLEOTIDE SEQUENCE [LARGE SCALE GENOMIC DNA]</scope>
    <source>
        <strain evidence="2">LRV0_1</strain>
    </source>
</reference>
<evidence type="ECO:0000256" key="1">
    <source>
        <dbReference type="SAM" id="MobiDB-lite"/>
    </source>
</evidence>